<dbReference type="InterPro" id="IPR013784">
    <property type="entry name" value="Carb-bd-like_fold"/>
</dbReference>
<evidence type="ECO:0000256" key="8">
    <source>
        <dbReference type="PROSITE-ProRule" id="PRU01360"/>
    </source>
</evidence>
<evidence type="ECO:0000256" key="5">
    <source>
        <dbReference type="ARBA" id="ARBA00023077"/>
    </source>
</evidence>
<feature type="region of interest" description="Disordered" evidence="10">
    <location>
        <begin position="684"/>
        <end position="713"/>
    </location>
</feature>
<evidence type="ECO:0000256" key="9">
    <source>
        <dbReference type="RuleBase" id="RU003357"/>
    </source>
</evidence>
<dbReference type="InterPro" id="IPR036942">
    <property type="entry name" value="Beta-barrel_TonB_sf"/>
</dbReference>
<reference evidence="14 15" key="1">
    <citation type="journal article" date="2012" name="J. Bacteriol.">
        <title>Genome sequence of proteorhodopsin-containing sea ice bacterium Glaciecola punicea ACAM 611T.</title>
        <authorList>
            <person name="Qin Q.-L."/>
            <person name="Xie B.-B."/>
            <person name="Shu Y.-L."/>
            <person name="Rong J.-C."/>
            <person name="Zhao D.-L."/>
            <person name="Zhang X.-Y."/>
            <person name="Chen X.-L."/>
            <person name="Zhou B.-C."/>
            <person name="Zhanga Y.-Z."/>
        </authorList>
    </citation>
    <scope>NUCLEOTIDE SEQUENCE [LARGE SCALE GENOMIC DNA]</scope>
    <source>
        <strain evidence="14 15">ACAM 611</strain>
    </source>
</reference>
<evidence type="ECO:0000259" key="12">
    <source>
        <dbReference type="Pfam" id="PF00593"/>
    </source>
</evidence>
<protein>
    <submittedName>
        <fullName evidence="14">Iron complex outermembrane recepter protein</fullName>
    </submittedName>
</protein>
<feature type="signal peptide" evidence="11">
    <location>
        <begin position="1"/>
        <end position="22"/>
    </location>
</feature>
<keyword evidence="5 9" id="KW-0798">TonB box</keyword>
<organism evidence="14 15">
    <name type="scientific">Glaciecola punicea ACAM 611</name>
    <dbReference type="NCBI Taxonomy" id="1121923"/>
    <lineage>
        <taxon>Bacteria</taxon>
        <taxon>Pseudomonadati</taxon>
        <taxon>Pseudomonadota</taxon>
        <taxon>Gammaproteobacteria</taxon>
        <taxon>Alteromonadales</taxon>
        <taxon>Alteromonadaceae</taxon>
        <taxon>Glaciecola</taxon>
    </lineage>
</organism>
<dbReference type="EMBL" id="BAET01000033">
    <property type="protein sequence ID" value="GAB56839.1"/>
    <property type="molecule type" value="Genomic_DNA"/>
</dbReference>
<evidence type="ECO:0000256" key="10">
    <source>
        <dbReference type="SAM" id="MobiDB-lite"/>
    </source>
</evidence>
<comment type="caution">
    <text evidence="14">The sequence shown here is derived from an EMBL/GenBank/DDBJ whole genome shotgun (WGS) entry which is preliminary data.</text>
</comment>
<evidence type="ECO:0000256" key="3">
    <source>
        <dbReference type="ARBA" id="ARBA00022452"/>
    </source>
</evidence>
<evidence type="ECO:0000313" key="14">
    <source>
        <dbReference type="EMBL" id="GAB56839.1"/>
    </source>
</evidence>
<dbReference type="Pfam" id="PF07715">
    <property type="entry name" value="Plug"/>
    <property type="match status" value="1"/>
</dbReference>
<dbReference type="eggNOG" id="COG1629">
    <property type="taxonomic scope" value="Bacteria"/>
</dbReference>
<evidence type="ECO:0000256" key="11">
    <source>
        <dbReference type="SAM" id="SignalP"/>
    </source>
</evidence>
<dbReference type="InterPro" id="IPR039426">
    <property type="entry name" value="TonB-dep_rcpt-like"/>
</dbReference>
<keyword evidence="3 8" id="KW-1134">Transmembrane beta strand</keyword>
<feature type="domain" description="TonB-dependent receptor-like beta-barrel" evidence="12">
    <location>
        <begin position="387"/>
        <end position="838"/>
    </location>
</feature>
<evidence type="ECO:0000256" key="4">
    <source>
        <dbReference type="ARBA" id="ARBA00022692"/>
    </source>
</evidence>
<gene>
    <name evidence="14" type="ORF">GPUN_2725</name>
</gene>
<feature type="region of interest" description="Disordered" evidence="10">
    <location>
        <begin position="522"/>
        <end position="561"/>
    </location>
</feature>
<reference evidence="14 15" key="2">
    <citation type="journal article" date="2017" name="Antonie Van Leeuwenhoek">
        <title>Rhizobium rhizosphaerae sp. nov., a novel species isolated from rice rhizosphere.</title>
        <authorList>
            <person name="Zhao J.J."/>
            <person name="Zhang J."/>
            <person name="Zhang R.J."/>
            <person name="Zhang C.W."/>
            <person name="Yin H.Q."/>
            <person name="Zhang X.X."/>
        </authorList>
    </citation>
    <scope>NUCLEOTIDE SEQUENCE [LARGE SCALE GENOMIC DNA]</scope>
    <source>
        <strain evidence="14 15">ACAM 611</strain>
    </source>
</reference>
<dbReference type="Pfam" id="PF13620">
    <property type="entry name" value="CarboxypepD_reg"/>
    <property type="match status" value="1"/>
</dbReference>
<dbReference type="STRING" id="56804.BAE46_02485"/>
<evidence type="ECO:0000256" key="7">
    <source>
        <dbReference type="ARBA" id="ARBA00023237"/>
    </source>
</evidence>
<dbReference type="Gene3D" id="2.60.40.1120">
    <property type="entry name" value="Carboxypeptidase-like, regulatory domain"/>
    <property type="match status" value="1"/>
</dbReference>
<keyword evidence="2 8" id="KW-0813">Transport</keyword>
<keyword evidence="6 8" id="KW-0472">Membrane</keyword>
<keyword evidence="4 8" id="KW-0812">Transmembrane</keyword>
<evidence type="ECO:0000259" key="13">
    <source>
        <dbReference type="Pfam" id="PF07715"/>
    </source>
</evidence>
<sequence>MKKTAALSLIAFSVASSFNAFANTISGQIKDEDGLVLTQGFVQIMGTNKRTPIDAQGRFEFTGVKPGKVELHVASINHIHSSEKVAVVANQTSTVNIVVDNASIEIFDVKASAFHASNIESAAPVSILAGEKLKQQQAATLGETLKNLVGVHSTYYGGVTSSPIVRGLDGPRVLITQNGMDAADASRIGPDHLVSTESSTVQQIEVLRGPATLFYGSGAIGGVVNMVDTRIPDNNLSEGKFAVSRNSNNAEQAFSGEYKTGFDNIAFQVLGFYRDSSDYRIPGFAESEDAHDDKDKGHDLAHDEEGEHDADSHSQEGDFGVVKNTAARTKGITLGSSYLFDTGHVGFSIEHLSSVYGIPGHAHEDESDDSHDSEHMEVEGDEIVQADLQQNRYQIAGEFQLSTPMISAVNFGLAYTDYQHTEIENRVPGTSFSNELFETRIEILHQPLAGWRGGISLHTKMSDFAAVGAEAFSPPSDTKSFGLGLIEEKHFGDFLVQLGGRIEKVSLNVPRVFAPELELHDESYSEGHSDGHSDGYSDEGHDEHHDEHSSDQDNAAHSGEIDPVSLDFTPISVSAGVVWDIAKGYNLAASFVHAQRAPSSAELFSFGPHIGTQTYEIGALYALHEDGFEFEGSTPRMEKSNNIDLSWRKFGGNFGAVFNLFYNQIDNYYYAANTGFMAEFEHADGEHGEGDSHNEHSGEEVAEHGYEDEHGGAHEDEGLPVYAYLTADADLYGAEVQLSYNVTNNLSFMAQADYIRAKIKQSETGNLPRIPPIKTILSVDYKTNDLSLNAQVTHMFSQTKVAALESETDAYTLVSMNASYFTNIRDMDTEIFLRGRNLLDEEARVHTSFLKDLAPMQGRSVELGLRLTF</sequence>
<dbReference type="GO" id="GO:0030246">
    <property type="term" value="F:carbohydrate binding"/>
    <property type="evidence" value="ECO:0007669"/>
    <property type="project" value="InterPro"/>
</dbReference>
<feature type="compositionally biased region" description="Basic and acidic residues" evidence="10">
    <location>
        <begin position="522"/>
        <end position="551"/>
    </location>
</feature>
<dbReference type="Gene3D" id="2.40.170.20">
    <property type="entry name" value="TonB-dependent receptor, beta-barrel domain"/>
    <property type="match status" value="1"/>
</dbReference>
<dbReference type="AlphaFoldDB" id="H5TER2"/>
<name>H5TER2_9ALTE</name>
<keyword evidence="7 8" id="KW-0998">Cell outer membrane</keyword>
<comment type="similarity">
    <text evidence="8 9">Belongs to the TonB-dependent receptor family.</text>
</comment>
<accession>H5TER2</accession>
<proteinExistence type="inferred from homology"/>
<comment type="subcellular location">
    <subcellularLocation>
        <location evidence="1 8">Cell outer membrane</location>
        <topology evidence="1 8">Multi-pass membrane protein</topology>
    </subcellularLocation>
</comment>
<evidence type="ECO:0000313" key="15">
    <source>
        <dbReference type="Proteomes" id="UP000053586"/>
    </source>
</evidence>
<feature type="domain" description="TonB-dependent receptor plug" evidence="13">
    <location>
        <begin position="119"/>
        <end position="223"/>
    </location>
</feature>
<dbReference type="PROSITE" id="PS52016">
    <property type="entry name" value="TONB_DEPENDENT_REC_3"/>
    <property type="match status" value="1"/>
</dbReference>
<dbReference type="GO" id="GO:0009279">
    <property type="term" value="C:cell outer membrane"/>
    <property type="evidence" value="ECO:0007669"/>
    <property type="project" value="UniProtKB-SubCell"/>
</dbReference>
<dbReference type="OrthoDB" id="9795928at2"/>
<feature type="compositionally biased region" description="Basic and acidic residues" evidence="10">
    <location>
        <begin position="291"/>
        <end position="316"/>
    </location>
</feature>
<feature type="chain" id="PRO_5003597977" evidence="11">
    <location>
        <begin position="23"/>
        <end position="869"/>
    </location>
</feature>
<dbReference type="Proteomes" id="UP000053586">
    <property type="component" value="Unassembled WGS sequence"/>
</dbReference>
<dbReference type="InterPro" id="IPR037066">
    <property type="entry name" value="Plug_dom_sf"/>
</dbReference>
<evidence type="ECO:0000256" key="2">
    <source>
        <dbReference type="ARBA" id="ARBA00022448"/>
    </source>
</evidence>
<dbReference type="PANTHER" id="PTHR30069">
    <property type="entry name" value="TONB-DEPENDENT OUTER MEMBRANE RECEPTOR"/>
    <property type="match status" value="1"/>
</dbReference>
<dbReference type="InterPro" id="IPR012910">
    <property type="entry name" value="Plug_dom"/>
</dbReference>
<dbReference type="GO" id="GO:0044718">
    <property type="term" value="P:siderophore transmembrane transport"/>
    <property type="evidence" value="ECO:0007669"/>
    <property type="project" value="TreeGrafter"/>
</dbReference>
<keyword evidence="15" id="KW-1185">Reference proteome</keyword>
<dbReference type="SUPFAM" id="SSF49452">
    <property type="entry name" value="Starch-binding domain-like"/>
    <property type="match status" value="1"/>
</dbReference>
<feature type="region of interest" description="Disordered" evidence="10">
    <location>
        <begin position="283"/>
        <end position="319"/>
    </location>
</feature>
<keyword evidence="11" id="KW-0732">Signal</keyword>
<dbReference type="Gene3D" id="2.170.130.10">
    <property type="entry name" value="TonB-dependent receptor, plug domain"/>
    <property type="match status" value="1"/>
</dbReference>
<dbReference type="SUPFAM" id="SSF56935">
    <property type="entry name" value="Porins"/>
    <property type="match status" value="1"/>
</dbReference>
<evidence type="ECO:0000256" key="6">
    <source>
        <dbReference type="ARBA" id="ARBA00023136"/>
    </source>
</evidence>
<dbReference type="InterPro" id="IPR000531">
    <property type="entry name" value="Beta-barrel_TonB"/>
</dbReference>
<evidence type="ECO:0000256" key="1">
    <source>
        <dbReference type="ARBA" id="ARBA00004571"/>
    </source>
</evidence>
<dbReference type="Pfam" id="PF00593">
    <property type="entry name" value="TonB_dep_Rec_b-barrel"/>
    <property type="match status" value="1"/>
</dbReference>
<dbReference type="GO" id="GO:0015344">
    <property type="term" value="F:siderophore uptake transmembrane transporter activity"/>
    <property type="evidence" value="ECO:0007669"/>
    <property type="project" value="TreeGrafter"/>
</dbReference>
<dbReference type="PANTHER" id="PTHR30069:SF40">
    <property type="entry name" value="TONB-DEPENDENT RECEPTOR NMB0964-RELATED"/>
    <property type="match status" value="1"/>
</dbReference>
<dbReference type="RefSeq" id="WP_006007420.1">
    <property type="nucleotide sequence ID" value="NZ_BAET01000033.1"/>
</dbReference>